<dbReference type="RefSeq" id="WP_308455203.1">
    <property type="nucleotide sequence ID" value="NZ_JAJEQR010000109.1"/>
</dbReference>
<dbReference type="InterPro" id="IPR026834">
    <property type="entry name" value="LHH"/>
</dbReference>
<feature type="chain" id="PRO_5041979197" evidence="1">
    <location>
        <begin position="22"/>
        <end position="415"/>
    </location>
</feature>
<evidence type="ECO:0000259" key="2">
    <source>
        <dbReference type="Pfam" id="PF14411"/>
    </source>
</evidence>
<comment type="caution">
    <text evidence="3">The sequence shown here is derived from an EMBL/GenBank/DDBJ whole genome shotgun (WGS) entry which is preliminary data.</text>
</comment>
<evidence type="ECO:0000313" key="4">
    <source>
        <dbReference type="Proteomes" id="UP001198182"/>
    </source>
</evidence>
<dbReference type="PROSITE" id="PS51257">
    <property type="entry name" value="PROKAR_LIPOPROTEIN"/>
    <property type="match status" value="1"/>
</dbReference>
<protein>
    <submittedName>
        <fullName evidence="3">HNH/ENDO VII family nuclease</fullName>
    </submittedName>
</protein>
<keyword evidence="4" id="KW-1185">Reference proteome</keyword>
<gene>
    <name evidence="3" type="ORF">LKD81_17930</name>
</gene>
<dbReference type="AlphaFoldDB" id="A0AAE3EE79"/>
<sequence length="415" mass="44584">MKRLIALLLSVVMLLTGCGQTQSPSTMTKESDVVTESAEPSVTASDFVEWENVEPQYDSLDDEQLLAHIEDLVYRDTIVSLNSDEYFVENVSAVYISKEYLEEVAFNSQSNIYFGYTLAELDEIFQGTKYIFTLGEDGTTAVQELQEIEDVSTETMLKNVAIGTGVILVCVTVSVVSAGVGAPAVSMIFAASATTAKTFAISSAAFGGISAGVVRGIQTGDFNEAMEAAAMGATEGFKWGAISGAVVGGGSEAFLLKSATKSGLTMNEAALIQVDSDLPIDVISQLHSMDEYLIYKDAGLKTMMVNGRTALVQNIDLNYVSTLPDGTEVTNLVRMQKGYPALDPVTGKAYELHHVGQNNDGALAVLTQNQHRGKGVFSKLHNIWNDSGVDHGADWNRTVSDFWKYLGSYYANGGV</sequence>
<proteinExistence type="predicted"/>
<dbReference type="EMBL" id="JAJEQR010000109">
    <property type="protein sequence ID" value="MCC2232830.1"/>
    <property type="molecule type" value="Genomic_DNA"/>
</dbReference>
<dbReference type="Pfam" id="PF14411">
    <property type="entry name" value="LHH"/>
    <property type="match status" value="1"/>
</dbReference>
<keyword evidence="1" id="KW-0732">Signal</keyword>
<evidence type="ECO:0000256" key="1">
    <source>
        <dbReference type="SAM" id="SignalP"/>
    </source>
</evidence>
<name>A0AAE3EE79_9FIRM</name>
<accession>A0AAE3EE79</accession>
<reference evidence="3" key="1">
    <citation type="submission" date="2021-10" db="EMBL/GenBank/DDBJ databases">
        <title>Anaerobic single-cell dispensing facilitates the cultivation of human gut bacteria.</title>
        <authorList>
            <person name="Afrizal A."/>
        </authorList>
    </citation>
    <scope>NUCLEOTIDE SEQUENCE</scope>
    <source>
        <strain evidence="3">CLA-AA-H215</strain>
    </source>
</reference>
<feature type="domain" description="LHH" evidence="2">
    <location>
        <begin position="330"/>
        <end position="405"/>
    </location>
</feature>
<dbReference type="Proteomes" id="UP001198182">
    <property type="component" value="Unassembled WGS sequence"/>
</dbReference>
<organism evidence="3 4">
    <name type="scientific">Hominifimenecus microfluidus</name>
    <dbReference type="NCBI Taxonomy" id="2885348"/>
    <lineage>
        <taxon>Bacteria</taxon>
        <taxon>Bacillati</taxon>
        <taxon>Bacillota</taxon>
        <taxon>Clostridia</taxon>
        <taxon>Lachnospirales</taxon>
        <taxon>Lachnospiraceae</taxon>
        <taxon>Hominifimenecus</taxon>
    </lineage>
</organism>
<evidence type="ECO:0000313" key="3">
    <source>
        <dbReference type="EMBL" id="MCC2232830.1"/>
    </source>
</evidence>
<feature type="signal peptide" evidence="1">
    <location>
        <begin position="1"/>
        <end position="21"/>
    </location>
</feature>